<dbReference type="InParanoid" id="A0A409W0Z0"/>
<proteinExistence type="predicted"/>
<sequence length="764" mass="86606">MPRPIYQTWRIQNFLKDVQLMPIAENVMTQCIENAAFPPYVLGLNVDDEYSLPDMNLAVLTPNPSNYLTEEDPVEFRILDPSFENQELTCTLFGAISVEDTYHGVRPMTEYDFIQDLNPYSHVYHLRKPVNANPYIAISYDIQMASLRVLVEGVAIKGRLPHPVDIDSQDVLDKYDFKIVGPPLTTPSGHALEFTNDAKKNNELVQQTVAGFGPSQGQQRATDSNICVFSGRLVVTLRPSEAPTVNFFAEKAIILGLTSSLNVYDHHATLGVRRIGDKWTLKINLLPHLPPAPYVPVEGNTWSLKWTVPTYEPFIQYRSLFCDAMLFTSADLIPPSVSARFFCHDLLAFPDKQNLINELFVNAKKQPFFLALNQYEEEIDYKFRLARTPIGSPPTAYNFHLMDDELSEIRIHVFGAVCAESIYSDEIPSMADRIFNNTGERAEDVYKFVYRLKKPVGCKSVMSVSYETQTRTLHGLVDLVRQSCGMSSVFNGNLDEIDVDYLDQVEVVGNVHPSVMSIYNFWNTCLAYSFLNKANANAGAGGLQDHQQCLDFTLYENYHVDPCSRDLVALFTGRLVVKVKDDKTVQFVALPTLSFVPPPSTLRFSKPMSTQHQHQRQYVTLSEDVVDEQTVTRPYRHISTAGGEAEDVDSLTDVGATEVHITQVNTEDGVQDEPGGETSTSSGLLDDIDMQELRESMARYHSYRSPQFINPSRWTPYNTPLTRVPVMMDSWRPEISINDMEAILVYIEYQARERRRPHRPKQLN</sequence>
<dbReference type="Proteomes" id="UP000284842">
    <property type="component" value="Unassembled WGS sequence"/>
</dbReference>
<evidence type="ECO:0000313" key="2">
    <source>
        <dbReference type="Proteomes" id="UP000284842"/>
    </source>
</evidence>
<keyword evidence="2" id="KW-1185">Reference proteome</keyword>
<dbReference type="EMBL" id="NHTK01005883">
    <property type="protein sequence ID" value="PPQ72165.1"/>
    <property type="molecule type" value="Genomic_DNA"/>
</dbReference>
<reference evidence="1 2" key="1">
    <citation type="journal article" date="2018" name="Evol. Lett.">
        <title>Horizontal gene cluster transfer increased hallucinogenic mushroom diversity.</title>
        <authorList>
            <person name="Reynolds H.T."/>
            <person name="Vijayakumar V."/>
            <person name="Gluck-Thaler E."/>
            <person name="Korotkin H.B."/>
            <person name="Matheny P.B."/>
            <person name="Slot J.C."/>
        </authorList>
    </citation>
    <scope>NUCLEOTIDE SEQUENCE [LARGE SCALE GENOMIC DNA]</scope>
    <source>
        <strain evidence="1 2">2629</strain>
    </source>
</reference>
<comment type="caution">
    <text evidence="1">The sequence shown here is derived from an EMBL/GenBank/DDBJ whole genome shotgun (WGS) entry which is preliminary data.</text>
</comment>
<dbReference type="AlphaFoldDB" id="A0A409W0Z0"/>
<organism evidence="1 2">
    <name type="scientific">Panaeolus cyanescens</name>
    <dbReference type="NCBI Taxonomy" id="181874"/>
    <lineage>
        <taxon>Eukaryota</taxon>
        <taxon>Fungi</taxon>
        <taxon>Dikarya</taxon>
        <taxon>Basidiomycota</taxon>
        <taxon>Agaricomycotina</taxon>
        <taxon>Agaricomycetes</taxon>
        <taxon>Agaricomycetidae</taxon>
        <taxon>Agaricales</taxon>
        <taxon>Agaricineae</taxon>
        <taxon>Galeropsidaceae</taxon>
        <taxon>Panaeolus</taxon>
    </lineage>
</organism>
<evidence type="ECO:0000313" key="1">
    <source>
        <dbReference type="EMBL" id="PPQ72165.1"/>
    </source>
</evidence>
<name>A0A409W0Z0_9AGAR</name>
<protein>
    <submittedName>
        <fullName evidence="1">Uncharacterized protein</fullName>
    </submittedName>
</protein>
<accession>A0A409W0Z0</accession>
<gene>
    <name evidence="1" type="ORF">CVT24_002416</name>
</gene>